<keyword evidence="1" id="KW-0175">Coiled coil</keyword>
<feature type="coiled-coil region" evidence="1">
    <location>
        <begin position="291"/>
        <end position="392"/>
    </location>
</feature>
<keyword evidence="2" id="KW-0472">Membrane</keyword>
<dbReference type="PROSITE" id="PS51257">
    <property type="entry name" value="PROKAR_LIPOPROTEIN"/>
    <property type="match status" value="1"/>
</dbReference>
<feature type="coiled-coil region" evidence="1">
    <location>
        <begin position="184"/>
        <end position="211"/>
    </location>
</feature>
<name>A0A1A8TGD0_9GAMM</name>
<reference evidence="3 4" key="1">
    <citation type="submission" date="2016-06" db="EMBL/GenBank/DDBJ databases">
        <authorList>
            <person name="Kjaerup R.B."/>
            <person name="Dalgaard T.S."/>
            <person name="Juul-Madsen H.R."/>
        </authorList>
    </citation>
    <scope>NUCLEOTIDE SEQUENCE [LARGE SCALE GENOMIC DNA]</scope>
    <source>
        <strain evidence="3 4">CECT 5080</strain>
    </source>
</reference>
<keyword evidence="4" id="KW-1185">Reference proteome</keyword>
<evidence type="ECO:0000256" key="1">
    <source>
        <dbReference type="SAM" id="Coils"/>
    </source>
</evidence>
<proteinExistence type="predicted"/>
<dbReference type="AlphaFoldDB" id="A0A1A8TGD0"/>
<protein>
    <submittedName>
        <fullName evidence="3">Chromosome partition protein Smc</fullName>
    </submittedName>
</protein>
<sequence>MSKPYRYVIPVALGTLLSACSHQSMRDDASSQLTAQTPAKSQFIAASVVDTATDSLTADQLHLQIAQNFERISKLAVQLDEKEKTLSEMMTGNIDASTLMRIQRLSNERDELELIYNQLHQDNERLTAQIREQKTDAPAIAKVMPTTDEGEPSADFVKLNQDFRTLNSAHYALSKNYRDLSIDHAHLKSRIDTLSDQNQKLSRDYSALSEENLILNGTLTDVRTQHQALWDKIRVQTTVIDTLQSENAVLQQRGGLLSVADNAGNALPDTATLAAQVTRLQAELSAQNSLLSGYQKDVAQLEAALTRQEQDLTGQLNTLETRYQELTQRHRQVNSELTQLRNALQARDQRIATLQDEFEVSSNEKAELLEQLQQLRDQYANSQTQIANLQQRALIEAEQKLTLENQVNNLIPFEGAVMSLQRQLQSELSNVRWTLPTSANLNDTFEIQLSAEVTNPVQGQTYFAELFVDSALSMMSAAEAESTLNQGQLNFRWRLSGLNERPNATMNVSVTQEVNYDGQVILRKIYRDTESVELISKDWLNKYGFWGAAILGGLILGFAVGKLGRREPDGRT</sequence>
<keyword evidence="2" id="KW-0812">Transmembrane</keyword>
<evidence type="ECO:0000313" key="4">
    <source>
        <dbReference type="Proteomes" id="UP000092627"/>
    </source>
</evidence>
<keyword evidence="2" id="KW-1133">Transmembrane helix</keyword>
<dbReference type="STRING" id="295068.MAQ5080_01918"/>
<feature type="transmembrane region" description="Helical" evidence="2">
    <location>
        <begin position="543"/>
        <end position="561"/>
    </location>
</feature>
<evidence type="ECO:0000256" key="2">
    <source>
        <dbReference type="SAM" id="Phobius"/>
    </source>
</evidence>
<feature type="coiled-coil region" evidence="1">
    <location>
        <begin position="102"/>
        <end position="136"/>
    </location>
</feature>
<organism evidence="3 4">
    <name type="scientific">Marinomonas aquimarina</name>
    <dbReference type="NCBI Taxonomy" id="295068"/>
    <lineage>
        <taxon>Bacteria</taxon>
        <taxon>Pseudomonadati</taxon>
        <taxon>Pseudomonadota</taxon>
        <taxon>Gammaproteobacteria</taxon>
        <taxon>Oceanospirillales</taxon>
        <taxon>Oceanospirillaceae</taxon>
        <taxon>Marinomonas</taxon>
    </lineage>
</organism>
<dbReference type="OrthoDB" id="6097645at2"/>
<accession>A0A1A8TGD0</accession>
<evidence type="ECO:0000313" key="3">
    <source>
        <dbReference type="EMBL" id="SBS31304.1"/>
    </source>
</evidence>
<gene>
    <name evidence="3" type="primary">smc_1</name>
    <name evidence="3" type="ORF">MAQ5080_01918</name>
</gene>
<dbReference type="Proteomes" id="UP000092627">
    <property type="component" value="Unassembled WGS sequence"/>
</dbReference>
<dbReference type="RefSeq" id="WP_156496554.1">
    <property type="nucleotide sequence ID" value="NZ_FLOC01000010.1"/>
</dbReference>
<dbReference type="EMBL" id="FLOC01000010">
    <property type="protein sequence ID" value="SBS31304.1"/>
    <property type="molecule type" value="Genomic_DNA"/>
</dbReference>